<evidence type="ECO:0000256" key="1">
    <source>
        <dbReference type="SAM" id="Phobius"/>
    </source>
</evidence>
<keyword evidence="1" id="KW-1133">Transmembrane helix</keyword>
<feature type="transmembrane region" description="Helical" evidence="1">
    <location>
        <begin position="6"/>
        <end position="28"/>
    </location>
</feature>
<gene>
    <name evidence="2" type="ORF">AB3N04_00015</name>
</gene>
<proteinExistence type="predicted"/>
<protein>
    <submittedName>
        <fullName evidence="2">Uncharacterized protein</fullName>
    </submittedName>
</protein>
<accession>A0AB39BNH2</accession>
<sequence>MNWIEIISNIGFVTVGSVSIIGLISYLVKLMLSSWLERKLDTHRNKLEKETERYRMQIDKELQIHRLELEKGAYEHQINYSKLHNDRAEAIKILYVKLTQVHESMKELFNIFQMNGDTPKQEKAKSAATNYNELIKFYLENLIYFDQETCRLFEAIRDSYKELYDEFTNYDIHITHNTDDIATSQEKRKIWIDCWKSIKNDIPPLQDKLVDEFRRLLGVQQ</sequence>
<reference evidence="2" key="1">
    <citation type="submission" date="2024-07" db="EMBL/GenBank/DDBJ databases">
        <title>Identification and characteristics of an arsenic-resistant bacterial isolate, which belongs to a novel species.</title>
        <authorList>
            <person name="Juszczyk A."/>
            <person name="Kowalczyk A."/>
            <person name="Was K."/>
            <person name="Kosowicz W."/>
            <person name="Budzyn A."/>
            <person name="Latowski D."/>
        </authorList>
    </citation>
    <scope>NUCLEOTIDE SEQUENCE</scope>
    <source>
        <strain evidence="2">As8PL</strain>
        <plasmid evidence="2">unnamed</plasmid>
    </source>
</reference>
<organism evidence="2">
    <name type="scientific">Alkalihalophilus sp. As8PL</name>
    <dbReference type="NCBI Taxonomy" id="3237103"/>
    <lineage>
        <taxon>Bacteria</taxon>
        <taxon>Bacillati</taxon>
        <taxon>Bacillota</taxon>
        <taxon>Bacilli</taxon>
        <taxon>Bacillales</taxon>
        <taxon>Bacillaceae</taxon>
        <taxon>Alkalihalophilus</taxon>
    </lineage>
</organism>
<evidence type="ECO:0000313" key="2">
    <source>
        <dbReference type="EMBL" id="XDI35142.1"/>
    </source>
</evidence>
<dbReference type="AlphaFoldDB" id="A0AB39BNH2"/>
<dbReference type="RefSeq" id="WP_368502759.1">
    <property type="nucleotide sequence ID" value="NZ_CP162550.1"/>
</dbReference>
<keyword evidence="1" id="KW-0472">Membrane</keyword>
<dbReference type="EMBL" id="CP162550">
    <property type="protein sequence ID" value="XDI35142.1"/>
    <property type="molecule type" value="Genomic_DNA"/>
</dbReference>
<name>A0AB39BNH2_9BACI</name>
<keyword evidence="1" id="KW-0812">Transmembrane</keyword>
<geneLocation type="plasmid" evidence="2">
    <name>unnamed</name>
</geneLocation>
<keyword evidence="2" id="KW-0614">Plasmid</keyword>